<dbReference type="GO" id="GO:0003712">
    <property type="term" value="F:transcription coregulator activity"/>
    <property type="evidence" value="ECO:0007669"/>
    <property type="project" value="InterPro"/>
</dbReference>
<dbReference type="Pfam" id="PF09778">
    <property type="entry name" value="Guanylate_cyc_2"/>
    <property type="match status" value="1"/>
</dbReference>
<keyword evidence="2" id="KW-1185">Reference proteome</keyword>
<dbReference type="PANTHER" id="PTHR31400:SF1">
    <property type="entry name" value="PROTEIN GUCD1"/>
    <property type="match status" value="1"/>
</dbReference>
<dbReference type="Proteomes" id="UP001152888">
    <property type="component" value="Unassembled WGS sequence"/>
</dbReference>
<gene>
    <name evidence="1" type="ORF">ACAOBT_LOCUS15042</name>
</gene>
<dbReference type="OrthoDB" id="206796at2759"/>
<dbReference type="AlphaFoldDB" id="A0A9P0KXT2"/>
<proteinExistence type="predicted"/>
<name>A0A9P0KXT2_ACAOB</name>
<sequence length="311" mass="36272">MRRYNTCPSLGPGQPERMQIQLNHATQRYNWDCGISCVLMVLQKHQRQTFLNHFTEICKSEGFNKSTWTIDLCYLLRKFNVRHIFYTTTLGVHEGYRWNSFYNHILTKDENRINTRFKNAKAKGIFVQKASLTMDDILGHLVNGPIIILTNAKMLSCDVCKFNKISTELRKCIPWPTSYQGHYVVLCGYDIHTRKVFYRNPSFGDQIVKLAKGDHDTQLSRMTQCEQDTYEMHVRAANIVRAGESLMKLVSDIKQYLILNDFPSVNEAITQNSKLFRTKQAECDQKLMSLRDDMAADLYDLEEEYYSSINK</sequence>
<dbReference type="PANTHER" id="PTHR31400">
    <property type="entry name" value="GUANYLYL CYCLASE DOMAIN CONTAINING PROTEIN 1 GUCD1"/>
    <property type="match status" value="1"/>
</dbReference>
<accession>A0A9P0KXT2</accession>
<dbReference type="Gene3D" id="3.90.70.10">
    <property type="entry name" value="Cysteine proteinases"/>
    <property type="match status" value="1"/>
</dbReference>
<dbReference type="GO" id="GO:0006357">
    <property type="term" value="P:regulation of transcription by RNA polymerase II"/>
    <property type="evidence" value="ECO:0007669"/>
    <property type="project" value="InterPro"/>
</dbReference>
<evidence type="ECO:0000313" key="1">
    <source>
        <dbReference type="EMBL" id="CAH1982501.1"/>
    </source>
</evidence>
<evidence type="ECO:0000313" key="2">
    <source>
        <dbReference type="Proteomes" id="UP001152888"/>
    </source>
</evidence>
<protein>
    <recommendedName>
        <fullName evidence="3">Protein GUCD1</fullName>
    </recommendedName>
</protein>
<comment type="caution">
    <text evidence="1">The sequence shown here is derived from an EMBL/GenBank/DDBJ whole genome shotgun (WGS) entry which is preliminary data.</text>
</comment>
<dbReference type="InterPro" id="IPR018616">
    <property type="entry name" value="GUCD1"/>
</dbReference>
<organism evidence="1 2">
    <name type="scientific">Acanthoscelides obtectus</name>
    <name type="common">Bean weevil</name>
    <name type="synonym">Bruchus obtectus</name>
    <dbReference type="NCBI Taxonomy" id="200917"/>
    <lineage>
        <taxon>Eukaryota</taxon>
        <taxon>Metazoa</taxon>
        <taxon>Ecdysozoa</taxon>
        <taxon>Arthropoda</taxon>
        <taxon>Hexapoda</taxon>
        <taxon>Insecta</taxon>
        <taxon>Pterygota</taxon>
        <taxon>Neoptera</taxon>
        <taxon>Endopterygota</taxon>
        <taxon>Coleoptera</taxon>
        <taxon>Polyphaga</taxon>
        <taxon>Cucujiformia</taxon>
        <taxon>Chrysomeloidea</taxon>
        <taxon>Chrysomelidae</taxon>
        <taxon>Bruchinae</taxon>
        <taxon>Bruchini</taxon>
        <taxon>Acanthoscelides</taxon>
    </lineage>
</organism>
<evidence type="ECO:0008006" key="3">
    <source>
        <dbReference type="Google" id="ProtNLM"/>
    </source>
</evidence>
<reference evidence="1" key="1">
    <citation type="submission" date="2022-03" db="EMBL/GenBank/DDBJ databases">
        <authorList>
            <person name="Sayadi A."/>
        </authorList>
    </citation>
    <scope>NUCLEOTIDE SEQUENCE</scope>
</reference>
<dbReference type="GO" id="GO:0016592">
    <property type="term" value="C:mediator complex"/>
    <property type="evidence" value="ECO:0007669"/>
    <property type="project" value="InterPro"/>
</dbReference>
<dbReference type="EMBL" id="CAKOFQ010006922">
    <property type="protein sequence ID" value="CAH1982501.1"/>
    <property type="molecule type" value="Genomic_DNA"/>
</dbReference>